<dbReference type="KEGG" id="orb:IPMB12_02895"/>
<keyword evidence="6 11" id="KW-0547">Nucleotide-binding</keyword>
<dbReference type="Gene3D" id="3.40.50.300">
    <property type="entry name" value="P-loop containing nucleotide triphosphate hydrolases"/>
    <property type="match status" value="1"/>
</dbReference>
<dbReference type="EC" id="2.7.1.71" evidence="2 11"/>
<dbReference type="HAMAP" id="MF_00109">
    <property type="entry name" value="Shikimate_kinase"/>
    <property type="match status" value="1"/>
</dbReference>
<dbReference type="RefSeq" id="WP_166914780.1">
    <property type="nucleotide sequence ID" value="NZ_CP050253.1"/>
</dbReference>
<dbReference type="PRINTS" id="PR01100">
    <property type="entry name" value="SHIKIMTKNASE"/>
</dbReference>
<feature type="binding site" evidence="11">
    <location>
        <position position="16"/>
    </location>
    <ligand>
        <name>Mg(2+)</name>
        <dbReference type="ChEBI" id="CHEBI:18420"/>
    </ligand>
</feature>
<evidence type="ECO:0000313" key="12">
    <source>
        <dbReference type="EMBL" id="QIQ20719.1"/>
    </source>
</evidence>
<dbReference type="NCBIfam" id="NF002988">
    <property type="entry name" value="PRK03731.1"/>
    <property type="match status" value="1"/>
</dbReference>
<sequence>MSKIIFLVGARAAGKTTMGKLLAQQLGFSFVDTDVHLLETTKKTVAEIVEKEGWEGFRARESQVLRDVVEADRVIATGGGMVLADHNRDFMKSKGTVFYLSAPAKVLAGRLAADPNIAQRPSLTGLSIVDEMEKVLTDRQALYLDAAHHVLDAAAQRDEVLGQMIEVLKARQAG</sequence>
<dbReference type="GO" id="GO:0009073">
    <property type="term" value="P:aromatic amino acid family biosynthetic process"/>
    <property type="evidence" value="ECO:0007669"/>
    <property type="project" value="UniProtKB-KW"/>
</dbReference>
<evidence type="ECO:0000256" key="7">
    <source>
        <dbReference type="ARBA" id="ARBA00022777"/>
    </source>
</evidence>
<feature type="binding site" evidence="11">
    <location>
        <position position="79"/>
    </location>
    <ligand>
        <name>substrate</name>
    </ligand>
</feature>
<comment type="cofactor">
    <cofactor evidence="11">
        <name>Mg(2+)</name>
        <dbReference type="ChEBI" id="CHEBI:18420"/>
    </cofactor>
    <text evidence="11">Binds 1 Mg(2+) ion per subunit.</text>
</comment>
<dbReference type="PANTHER" id="PTHR21087:SF21">
    <property type="entry name" value="SHIKIMATE KINASE 2"/>
    <property type="match status" value="1"/>
</dbReference>
<evidence type="ECO:0000256" key="2">
    <source>
        <dbReference type="ARBA" id="ARBA00012154"/>
    </source>
</evidence>
<dbReference type="InterPro" id="IPR023000">
    <property type="entry name" value="Shikimate_kinase_CS"/>
</dbReference>
<comment type="pathway">
    <text evidence="1 11">Metabolic intermediate biosynthesis; chorismate biosynthesis; chorismate from D-erythrose 4-phosphate and phosphoenolpyruvate: step 5/7.</text>
</comment>
<dbReference type="GO" id="GO:0000287">
    <property type="term" value="F:magnesium ion binding"/>
    <property type="evidence" value="ECO:0007669"/>
    <property type="project" value="UniProtKB-UniRule"/>
</dbReference>
<evidence type="ECO:0000256" key="9">
    <source>
        <dbReference type="ARBA" id="ARBA00023141"/>
    </source>
</evidence>
<dbReference type="SUPFAM" id="SSF52540">
    <property type="entry name" value="P-loop containing nucleoside triphosphate hydrolases"/>
    <property type="match status" value="1"/>
</dbReference>
<dbReference type="UniPathway" id="UPA00053">
    <property type="reaction ID" value="UER00088"/>
</dbReference>
<dbReference type="Pfam" id="PF01202">
    <property type="entry name" value="SKI"/>
    <property type="match status" value="1"/>
</dbReference>
<evidence type="ECO:0000256" key="6">
    <source>
        <dbReference type="ARBA" id="ARBA00022741"/>
    </source>
</evidence>
<keyword evidence="11" id="KW-0460">Magnesium</keyword>
<feature type="binding site" evidence="11">
    <location>
        <position position="34"/>
    </location>
    <ligand>
        <name>substrate</name>
    </ligand>
</feature>
<evidence type="ECO:0000256" key="10">
    <source>
        <dbReference type="ARBA" id="ARBA00048567"/>
    </source>
</evidence>
<accession>A0A6G9IA63</accession>
<dbReference type="GO" id="GO:0005524">
    <property type="term" value="F:ATP binding"/>
    <property type="evidence" value="ECO:0007669"/>
    <property type="project" value="UniProtKB-UniRule"/>
</dbReference>
<keyword evidence="8 11" id="KW-0067">ATP-binding</keyword>
<evidence type="ECO:0000256" key="11">
    <source>
        <dbReference type="HAMAP-Rule" id="MF_00109"/>
    </source>
</evidence>
<keyword evidence="9 11" id="KW-0057">Aromatic amino acid biosynthesis</keyword>
<protein>
    <recommendedName>
        <fullName evidence="2 11">Shikimate kinase</fullName>
        <shortName evidence="11">SK</shortName>
        <ecNumber evidence="2 11">2.7.1.71</ecNumber>
    </recommendedName>
</protein>
<proteinExistence type="inferred from homology"/>
<dbReference type="InterPro" id="IPR027417">
    <property type="entry name" value="P-loop_NTPase"/>
</dbReference>
<feature type="binding site" evidence="11">
    <location>
        <position position="120"/>
    </location>
    <ligand>
        <name>ATP</name>
        <dbReference type="ChEBI" id="CHEBI:30616"/>
    </ligand>
</feature>
<dbReference type="GO" id="GO:0005829">
    <property type="term" value="C:cytosol"/>
    <property type="evidence" value="ECO:0007669"/>
    <property type="project" value="TreeGrafter"/>
</dbReference>
<dbReference type="GO" id="GO:0004765">
    <property type="term" value="F:shikimate kinase activity"/>
    <property type="evidence" value="ECO:0007669"/>
    <property type="project" value="UniProtKB-UniRule"/>
</dbReference>
<organism evidence="12 13">
    <name type="scientific">Zophobihabitans entericus</name>
    <dbReference type="NCBI Taxonomy" id="1635327"/>
    <lineage>
        <taxon>Bacteria</taxon>
        <taxon>Pseudomonadati</taxon>
        <taxon>Pseudomonadota</taxon>
        <taxon>Gammaproteobacteria</taxon>
        <taxon>Orbales</taxon>
        <taxon>Orbaceae</taxon>
        <taxon>Zophobihabitans</taxon>
    </lineage>
</organism>
<keyword evidence="11" id="KW-0479">Metal-binding</keyword>
<feature type="binding site" evidence="11">
    <location>
        <position position="58"/>
    </location>
    <ligand>
        <name>substrate</name>
    </ligand>
</feature>
<keyword evidence="3 11" id="KW-0963">Cytoplasm</keyword>
<comment type="function">
    <text evidence="11">Catalyzes the specific phosphorylation of the 3-hydroxyl group of shikimic acid using ATP as a cosubstrate.</text>
</comment>
<dbReference type="PROSITE" id="PS01128">
    <property type="entry name" value="SHIKIMATE_KINASE"/>
    <property type="match status" value="1"/>
</dbReference>
<dbReference type="AlphaFoldDB" id="A0A6G9IA63"/>
<comment type="subcellular location">
    <subcellularLocation>
        <location evidence="11">Cytoplasm</location>
    </subcellularLocation>
</comment>
<evidence type="ECO:0000256" key="4">
    <source>
        <dbReference type="ARBA" id="ARBA00022605"/>
    </source>
</evidence>
<reference evidence="12 13" key="1">
    <citation type="submission" date="2020-03" db="EMBL/GenBank/DDBJ databases">
        <title>Complete genome sequence of Orbus sp. IPMB12 (BCRC 80908).</title>
        <authorList>
            <person name="Lo W.-S."/>
            <person name="Chang T.-H."/>
            <person name="Kuo C.-H."/>
        </authorList>
    </citation>
    <scope>NUCLEOTIDE SEQUENCE [LARGE SCALE GENOMIC DNA]</scope>
    <source>
        <strain evidence="12 13">IPMB12</strain>
    </source>
</reference>
<dbReference type="PANTHER" id="PTHR21087">
    <property type="entry name" value="SHIKIMATE KINASE"/>
    <property type="match status" value="1"/>
</dbReference>
<evidence type="ECO:0000256" key="5">
    <source>
        <dbReference type="ARBA" id="ARBA00022679"/>
    </source>
</evidence>
<keyword evidence="5 11" id="KW-0808">Transferase</keyword>
<dbReference type="GO" id="GO:0008652">
    <property type="term" value="P:amino acid biosynthetic process"/>
    <property type="evidence" value="ECO:0007669"/>
    <property type="project" value="UniProtKB-KW"/>
</dbReference>
<keyword evidence="4 11" id="KW-0028">Amino-acid biosynthesis</keyword>
<evidence type="ECO:0000313" key="13">
    <source>
        <dbReference type="Proteomes" id="UP000501168"/>
    </source>
</evidence>
<feature type="binding site" evidence="11">
    <location>
        <position position="156"/>
    </location>
    <ligand>
        <name>ATP</name>
        <dbReference type="ChEBI" id="CHEBI:30616"/>
    </ligand>
</feature>
<dbReference type="InParanoid" id="A0A6G9IA63"/>
<dbReference type="InterPro" id="IPR000623">
    <property type="entry name" value="Shikimate_kinase/TSH1"/>
</dbReference>
<keyword evidence="13" id="KW-1185">Reference proteome</keyword>
<dbReference type="FunCoup" id="A0A6G9IA63">
    <property type="interactions" value="131"/>
</dbReference>
<comment type="catalytic activity">
    <reaction evidence="10 11">
        <text>shikimate + ATP = 3-phosphoshikimate + ADP + H(+)</text>
        <dbReference type="Rhea" id="RHEA:13121"/>
        <dbReference type="ChEBI" id="CHEBI:15378"/>
        <dbReference type="ChEBI" id="CHEBI:30616"/>
        <dbReference type="ChEBI" id="CHEBI:36208"/>
        <dbReference type="ChEBI" id="CHEBI:145989"/>
        <dbReference type="ChEBI" id="CHEBI:456216"/>
        <dbReference type="EC" id="2.7.1.71"/>
    </reaction>
</comment>
<gene>
    <name evidence="12" type="primary">aroL</name>
    <name evidence="11" type="synonym">aroK</name>
    <name evidence="12" type="ORF">IPMB12_02895</name>
</gene>
<dbReference type="Proteomes" id="UP000501168">
    <property type="component" value="Chromosome"/>
</dbReference>
<evidence type="ECO:0000256" key="8">
    <source>
        <dbReference type="ARBA" id="ARBA00022840"/>
    </source>
</evidence>
<dbReference type="CDD" id="cd00464">
    <property type="entry name" value="SK"/>
    <property type="match status" value="1"/>
</dbReference>
<evidence type="ECO:0000256" key="3">
    <source>
        <dbReference type="ARBA" id="ARBA00022490"/>
    </source>
</evidence>
<feature type="binding site" evidence="11">
    <location>
        <position position="139"/>
    </location>
    <ligand>
        <name>substrate</name>
    </ligand>
</feature>
<feature type="binding site" evidence="11">
    <location>
        <begin position="12"/>
        <end position="17"/>
    </location>
    <ligand>
        <name>ATP</name>
        <dbReference type="ChEBI" id="CHEBI:30616"/>
    </ligand>
</feature>
<dbReference type="EMBL" id="CP050253">
    <property type="protein sequence ID" value="QIQ20719.1"/>
    <property type="molecule type" value="Genomic_DNA"/>
</dbReference>
<comment type="subunit">
    <text evidence="11">Monomer.</text>
</comment>
<dbReference type="GO" id="GO:0009423">
    <property type="term" value="P:chorismate biosynthetic process"/>
    <property type="evidence" value="ECO:0007669"/>
    <property type="project" value="UniProtKB-UniRule"/>
</dbReference>
<dbReference type="InterPro" id="IPR031322">
    <property type="entry name" value="Shikimate/glucono_kinase"/>
</dbReference>
<name>A0A6G9IA63_9GAMM</name>
<evidence type="ECO:0000256" key="1">
    <source>
        <dbReference type="ARBA" id="ARBA00004842"/>
    </source>
</evidence>
<keyword evidence="7 11" id="KW-0418">Kinase</keyword>
<comment type="similarity">
    <text evidence="11">Belongs to the shikimate kinase family.</text>
</comment>